<protein>
    <submittedName>
        <fullName evidence="7">Inorganic phosphate transporter, PiT family</fullName>
    </submittedName>
</protein>
<evidence type="ECO:0000256" key="1">
    <source>
        <dbReference type="ARBA" id="ARBA00004141"/>
    </source>
</evidence>
<feature type="transmembrane region" description="Helical" evidence="6">
    <location>
        <begin position="102"/>
        <end position="119"/>
    </location>
</feature>
<dbReference type="EMBL" id="FMHT01000003">
    <property type="protein sequence ID" value="SCL15048.1"/>
    <property type="molecule type" value="Genomic_DNA"/>
</dbReference>
<dbReference type="AlphaFoldDB" id="A0A1C6RD33"/>
<dbReference type="RefSeq" id="WP_091075797.1">
    <property type="nucleotide sequence ID" value="NZ_FMHT01000003.1"/>
</dbReference>
<sequence>MTAVILAMLIGLAAVNGANDVSKGVATLAGAGVAAYRTAIIWGALTTLAGALLSVQLGQGMGKLFSSGIVDTDPTEAFALAVLLGTTSWVALASVARLPVSTTHAIVGALVGGGLVLAPEAIQWQGVLRKVLLPLLLSIVVAYAISVGLALLTRALGRPSRARPEPLRATAAVGATRGGRSTRAVTPMKTASTNDRGLTLLHWISSGATSCARGLNDTPKIAAIGGFALLPHGYSPTGISILVAGAMAVGSLAGIRVARRLGDNVLKMTHTEGFTANLTTAGLVTSGALLAFPMSTTHVSTGAIVGAAGGQLHRVSGRTVRDFVIAWTVTPFCTAIVAALAMTVVR</sequence>
<evidence type="ECO:0000256" key="6">
    <source>
        <dbReference type="SAM" id="Phobius"/>
    </source>
</evidence>
<comment type="subcellular location">
    <subcellularLocation>
        <location evidence="1">Membrane</location>
        <topology evidence="1">Multi-pass membrane protein</topology>
    </subcellularLocation>
</comment>
<dbReference type="GO" id="GO:0005315">
    <property type="term" value="F:phosphate transmembrane transporter activity"/>
    <property type="evidence" value="ECO:0007669"/>
    <property type="project" value="InterPro"/>
</dbReference>
<keyword evidence="5 6" id="KW-0472">Membrane</keyword>
<dbReference type="OrthoDB" id="9779554at2"/>
<dbReference type="GO" id="GO:0016020">
    <property type="term" value="C:membrane"/>
    <property type="evidence" value="ECO:0007669"/>
    <property type="project" value="UniProtKB-SubCell"/>
</dbReference>
<gene>
    <name evidence="7" type="ORF">GA0070616_0614</name>
</gene>
<keyword evidence="2" id="KW-0813">Transport</keyword>
<evidence type="ECO:0000256" key="2">
    <source>
        <dbReference type="ARBA" id="ARBA00022448"/>
    </source>
</evidence>
<accession>A0A1C6RD33</accession>
<feature type="transmembrane region" description="Helical" evidence="6">
    <location>
        <begin position="323"/>
        <end position="345"/>
    </location>
</feature>
<keyword evidence="8" id="KW-1185">Reference proteome</keyword>
<dbReference type="STRING" id="145857.GA0070616_0614"/>
<dbReference type="Proteomes" id="UP000199699">
    <property type="component" value="Unassembled WGS sequence"/>
</dbReference>
<evidence type="ECO:0000256" key="4">
    <source>
        <dbReference type="ARBA" id="ARBA00022989"/>
    </source>
</evidence>
<feature type="transmembrane region" description="Helical" evidence="6">
    <location>
        <begin position="131"/>
        <end position="152"/>
    </location>
</feature>
<dbReference type="GO" id="GO:0035435">
    <property type="term" value="P:phosphate ion transmembrane transport"/>
    <property type="evidence" value="ECO:0007669"/>
    <property type="project" value="TreeGrafter"/>
</dbReference>
<organism evidence="7 8">
    <name type="scientific">Micromonospora nigra</name>
    <dbReference type="NCBI Taxonomy" id="145857"/>
    <lineage>
        <taxon>Bacteria</taxon>
        <taxon>Bacillati</taxon>
        <taxon>Actinomycetota</taxon>
        <taxon>Actinomycetes</taxon>
        <taxon>Micromonosporales</taxon>
        <taxon>Micromonosporaceae</taxon>
        <taxon>Micromonospora</taxon>
    </lineage>
</organism>
<proteinExistence type="predicted"/>
<dbReference type="InterPro" id="IPR001204">
    <property type="entry name" value="Phos_transporter"/>
</dbReference>
<keyword evidence="4 6" id="KW-1133">Transmembrane helix</keyword>
<name>A0A1C6RD33_9ACTN</name>
<dbReference type="PANTHER" id="PTHR11101">
    <property type="entry name" value="PHOSPHATE TRANSPORTER"/>
    <property type="match status" value="1"/>
</dbReference>
<evidence type="ECO:0000256" key="5">
    <source>
        <dbReference type="ARBA" id="ARBA00023136"/>
    </source>
</evidence>
<reference evidence="7 8" key="1">
    <citation type="submission" date="2016-06" db="EMBL/GenBank/DDBJ databases">
        <authorList>
            <person name="Kjaerup R.B."/>
            <person name="Dalgaard T.S."/>
            <person name="Juul-Madsen H.R."/>
        </authorList>
    </citation>
    <scope>NUCLEOTIDE SEQUENCE [LARGE SCALE GENOMIC DNA]</scope>
    <source>
        <strain evidence="7 8">DSM 43818</strain>
    </source>
</reference>
<dbReference type="PANTHER" id="PTHR11101:SF80">
    <property type="entry name" value="PHOSPHATE TRANSPORTER"/>
    <property type="match status" value="1"/>
</dbReference>
<evidence type="ECO:0000256" key="3">
    <source>
        <dbReference type="ARBA" id="ARBA00022692"/>
    </source>
</evidence>
<evidence type="ECO:0000313" key="7">
    <source>
        <dbReference type="EMBL" id="SCL15048.1"/>
    </source>
</evidence>
<feature type="transmembrane region" description="Helical" evidence="6">
    <location>
        <begin position="77"/>
        <end position="96"/>
    </location>
</feature>
<keyword evidence="3 6" id="KW-0812">Transmembrane</keyword>
<dbReference type="Pfam" id="PF01384">
    <property type="entry name" value="PHO4"/>
    <property type="match status" value="1"/>
</dbReference>
<evidence type="ECO:0000313" key="8">
    <source>
        <dbReference type="Proteomes" id="UP000199699"/>
    </source>
</evidence>
<feature type="transmembrane region" description="Helical" evidence="6">
    <location>
        <begin position="33"/>
        <end position="57"/>
    </location>
</feature>